<feature type="non-terminal residue" evidence="1">
    <location>
        <position position="57"/>
    </location>
</feature>
<dbReference type="EMBL" id="JBCLYO010000002">
    <property type="protein sequence ID" value="KAL0092471.1"/>
    <property type="molecule type" value="Genomic_DNA"/>
</dbReference>
<feature type="non-terminal residue" evidence="1">
    <location>
        <position position="1"/>
    </location>
</feature>
<gene>
    <name evidence="1" type="ORF">J3Q64DRAFT_1620231</name>
</gene>
<accession>A0ABR3B916</accession>
<comment type="caution">
    <text evidence="1">The sequence shown here is derived from an EMBL/GenBank/DDBJ whole genome shotgun (WGS) entry which is preliminary data.</text>
</comment>
<name>A0ABR3B916_PHYBL</name>
<organism evidence="1 2">
    <name type="scientific">Phycomyces blakesleeanus</name>
    <dbReference type="NCBI Taxonomy" id="4837"/>
    <lineage>
        <taxon>Eukaryota</taxon>
        <taxon>Fungi</taxon>
        <taxon>Fungi incertae sedis</taxon>
        <taxon>Mucoromycota</taxon>
        <taxon>Mucoromycotina</taxon>
        <taxon>Mucoromycetes</taxon>
        <taxon>Mucorales</taxon>
        <taxon>Phycomycetaceae</taxon>
        <taxon>Phycomyces</taxon>
    </lineage>
</organism>
<keyword evidence="2" id="KW-1185">Reference proteome</keyword>
<evidence type="ECO:0000313" key="2">
    <source>
        <dbReference type="Proteomes" id="UP001448207"/>
    </source>
</evidence>
<evidence type="ECO:0000313" key="1">
    <source>
        <dbReference type="EMBL" id="KAL0092471.1"/>
    </source>
</evidence>
<sequence length="57" mass="6398">TTVPKAAVCCNVPKKNTYTIFKEFNASNDNVLLGFSPKATNRGTKKKPCPQHTFFFF</sequence>
<protein>
    <submittedName>
        <fullName evidence="1">Uncharacterized protein</fullName>
    </submittedName>
</protein>
<reference evidence="1 2" key="1">
    <citation type="submission" date="2024-04" db="EMBL/GenBank/DDBJ databases">
        <title>Symmetric and asymmetric DNA N6-adenine methylation regulates different biological responses in Mucorales.</title>
        <authorList>
            <consortium name="Lawrence Berkeley National Laboratory"/>
            <person name="Lax C."/>
            <person name="Mondo S.J."/>
            <person name="Osorio-Concepcion M."/>
            <person name="Muszewska A."/>
            <person name="Corrochano-Luque M."/>
            <person name="Gutierrez G."/>
            <person name="Riley R."/>
            <person name="Lipzen A."/>
            <person name="Guo J."/>
            <person name="Hundley H."/>
            <person name="Amirebrahimi M."/>
            <person name="Ng V."/>
            <person name="Lorenzo-Gutierrez D."/>
            <person name="Binder U."/>
            <person name="Yang J."/>
            <person name="Song Y."/>
            <person name="Canovas D."/>
            <person name="Navarro E."/>
            <person name="Freitag M."/>
            <person name="Gabaldon T."/>
            <person name="Grigoriev I.V."/>
            <person name="Corrochano L.M."/>
            <person name="Nicolas F.E."/>
            <person name="Garre V."/>
        </authorList>
    </citation>
    <scope>NUCLEOTIDE SEQUENCE [LARGE SCALE GENOMIC DNA]</scope>
    <source>
        <strain evidence="1 2">L51</strain>
    </source>
</reference>
<proteinExistence type="predicted"/>
<dbReference type="Proteomes" id="UP001448207">
    <property type="component" value="Unassembled WGS sequence"/>
</dbReference>